<accession>A0A6P2CYU2</accession>
<feature type="domain" description="DNA primase/polymerase bifunctional N-terminal" evidence="2">
    <location>
        <begin position="24"/>
        <end position="193"/>
    </location>
</feature>
<dbReference type="RefSeq" id="WP_162668748.1">
    <property type="nucleotide sequence ID" value="NZ_LR593886.1"/>
</dbReference>
<keyword evidence="4" id="KW-1185">Reference proteome</keyword>
<proteinExistence type="predicted"/>
<dbReference type="KEGG" id="gms:SOIL9_35730"/>
<evidence type="ECO:0000313" key="4">
    <source>
        <dbReference type="Proteomes" id="UP000464178"/>
    </source>
</evidence>
<name>A0A6P2CYU2_9BACT</name>
<reference evidence="3 4" key="1">
    <citation type="submission" date="2019-05" db="EMBL/GenBank/DDBJ databases">
        <authorList>
            <consortium name="Science for Life Laboratories"/>
        </authorList>
    </citation>
    <scope>NUCLEOTIDE SEQUENCE [LARGE SCALE GENOMIC DNA]</scope>
    <source>
        <strain evidence="3">Soil9</strain>
    </source>
</reference>
<dbReference type="InterPro" id="IPR015330">
    <property type="entry name" value="DNA_primase/pol_bifunc_N"/>
</dbReference>
<dbReference type="Pfam" id="PF09250">
    <property type="entry name" value="Prim-Pol"/>
    <property type="match status" value="1"/>
</dbReference>
<dbReference type="EMBL" id="LR593886">
    <property type="protein sequence ID" value="VTR94141.1"/>
    <property type="molecule type" value="Genomic_DNA"/>
</dbReference>
<organism evidence="3 4">
    <name type="scientific">Gemmata massiliana</name>
    <dbReference type="NCBI Taxonomy" id="1210884"/>
    <lineage>
        <taxon>Bacteria</taxon>
        <taxon>Pseudomonadati</taxon>
        <taxon>Planctomycetota</taxon>
        <taxon>Planctomycetia</taxon>
        <taxon>Gemmatales</taxon>
        <taxon>Gemmataceae</taxon>
        <taxon>Gemmata</taxon>
    </lineage>
</organism>
<evidence type="ECO:0000259" key="2">
    <source>
        <dbReference type="Pfam" id="PF09250"/>
    </source>
</evidence>
<protein>
    <recommendedName>
        <fullName evidence="2">DNA primase/polymerase bifunctional N-terminal domain-containing protein</fullName>
    </recommendedName>
</protein>
<feature type="region of interest" description="Disordered" evidence="1">
    <location>
        <begin position="129"/>
        <end position="150"/>
    </location>
</feature>
<evidence type="ECO:0000256" key="1">
    <source>
        <dbReference type="SAM" id="MobiDB-lite"/>
    </source>
</evidence>
<gene>
    <name evidence="3" type="ORF">SOIL9_35730</name>
</gene>
<evidence type="ECO:0000313" key="3">
    <source>
        <dbReference type="EMBL" id="VTR94141.1"/>
    </source>
</evidence>
<dbReference type="AlphaFoldDB" id="A0A6P2CYU2"/>
<feature type="region of interest" description="Disordered" evidence="1">
    <location>
        <begin position="394"/>
        <end position="415"/>
    </location>
</feature>
<feature type="region of interest" description="Disordered" evidence="1">
    <location>
        <begin position="309"/>
        <end position="332"/>
    </location>
</feature>
<dbReference type="Proteomes" id="UP000464178">
    <property type="component" value="Chromosome"/>
</dbReference>
<sequence>MSFIVTREKRSHKADSIRSAAADLRAAGYSLCRINPNEKRPTYEEWPTRSLEPKEFGPDDLLGIICGPLSDAGRPGHALVVVDLDQPDAMNLATEFLPPTERIVGRRSKPRAHWYYLVPLTSIPEWAKSPAEQGATAAKDRTGHPGPFKKQFRHRETNVGVIDFVGTGGQVVAPHSLHPSGEIREWSDEPPGEPAVVEFPALWAAVCKLAAACGCEIPKIAHASVLPPTPRPESVEQAIAYLGNMSPAVSGSGGHGQLFAAARAVVWGFELGPEVGFDVLRTHYNPRCSPPWSDSELRHKCEEANRISFDRPRGDLNDSGEPSASNSDAGAPEVCLAIKPDGKRMHKVTVTANGVPVTVDTVNLGTATGRKRVLDAVVEKIPGANRKDLEAELVRAATGTDPGAPPRPSSTRKWT</sequence>